<dbReference type="Proteomes" id="UP000807025">
    <property type="component" value="Unassembled WGS sequence"/>
</dbReference>
<sequence>MQAHHPSSLRDSDAASDGDELPTVNLSLPGPNASPRTLRKRLEAMQLQLAALVVNKDNTTCENTTLIAENMDKRGWAKTNVLSTIPDAIDTKELGKKLAIMCEAWSDSSSFLKPRHNLDPNSEERYSTFESYKLGITSAIYDFLPGKYHTFLQS</sequence>
<protein>
    <submittedName>
        <fullName evidence="2">Uncharacterized protein</fullName>
    </submittedName>
</protein>
<dbReference type="EMBL" id="MU154573">
    <property type="protein sequence ID" value="KAF9494404.1"/>
    <property type="molecule type" value="Genomic_DNA"/>
</dbReference>
<feature type="region of interest" description="Disordered" evidence="1">
    <location>
        <begin position="1"/>
        <end position="35"/>
    </location>
</feature>
<evidence type="ECO:0000256" key="1">
    <source>
        <dbReference type="SAM" id="MobiDB-lite"/>
    </source>
</evidence>
<dbReference type="OrthoDB" id="2911008at2759"/>
<dbReference type="AlphaFoldDB" id="A0A9P5ZUV0"/>
<evidence type="ECO:0000313" key="2">
    <source>
        <dbReference type="EMBL" id="KAF9494404.1"/>
    </source>
</evidence>
<proteinExistence type="predicted"/>
<organism evidence="2 3">
    <name type="scientific">Pleurotus eryngii</name>
    <name type="common">Boletus of the steppes</name>
    <dbReference type="NCBI Taxonomy" id="5323"/>
    <lineage>
        <taxon>Eukaryota</taxon>
        <taxon>Fungi</taxon>
        <taxon>Dikarya</taxon>
        <taxon>Basidiomycota</taxon>
        <taxon>Agaricomycotina</taxon>
        <taxon>Agaricomycetes</taxon>
        <taxon>Agaricomycetidae</taxon>
        <taxon>Agaricales</taxon>
        <taxon>Pleurotineae</taxon>
        <taxon>Pleurotaceae</taxon>
        <taxon>Pleurotus</taxon>
    </lineage>
</organism>
<comment type="caution">
    <text evidence="2">The sequence shown here is derived from an EMBL/GenBank/DDBJ whole genome shotgun (WGS) entry which is preliminary data.</text>
</comment>
<reference evidence="2" key="1">
    <citation type="submission" date="2020-11" db="EMBL/GenBank/DDBJ databases">
        <authorList>
            <consortium name="DOE Joint Genome Institute"/>
            <person name="Ahrendt S."/>
            <person name="Riley R."/>
            <person name="Andreopoulos W."/>
            <person name="Labutti K."/>
            <person name="Pangilinan J."/>
            <person name="Ruiz-Duenas F.J."/>
            <person name="Barrasa J.M."/>
            <person name="Sanchez-Garcia M."/>
            <person name="Camarero S."/>
            <person name="Miyauchi S."/>
            <person name="Serrano A."/>
            <person name="Linde D."/>
            <person name="Babiker R."/>
            <person name="Drula E."/>
            <person name="Ayuso-Fernandez I."/>
            <person name="Pacheco R."/>
            <person name="Padilla G."/>
            <person name="Ferreira P."/>
            <person name="Barriuso J."/>
            <person name="Kellner H."/>
            <person name="Castanera R."/>
            <person name="Alfaro M."/>
            <person name="Ramirez L."/>
            <person name="Pisabarro A.G."/>
            <person name="Kuo A."/>
            <person name="Tritt A."/>
            <person name="Lipzen A."/>
            <person name="He G."/>
            <person name="Yan M."/>
            <person name="Ng V."/>
            <person name="Cullen D."/>
            <person name="Martin F."/>
            <person name="Rosso M.-N."/>
            <person name="Henrissat B."/>
            <person name="Hibbett D."/>
            <person name="Martinez A.T."/>
            <person name="Grigoriev I.V."/>
        </authorList>
    </citation>
    <scope>NUCLEOTIDE SEQUENCE</scope>
    <source>
        <strain evidence="2">ATCC 90797</strain>
    </source>
</reference>
<gene>
    <name evidence="2" type="ORF">BDN71DRAFT_1431773</name>
</gene>
<evidence type="ECO:0000313" key="3">
    <source>
        <dbReference type="Proteomes" id="UP000807025"/>
    </source>
</evidence>
<keyword evidence="3" id="KW-1185">Reference proteome</keyword>
<name>A0A9P5ZUV0_PLEER</name>
<accession>A0A9P5ZUV0</accession>